<feature type="domain" description="TonB-dependent receptor-like beta-barrel" evidence="5">
    <location>
        <begin position="18"/>
        <end position="94"/>
    </location>
</feature>
<evidence type="ECO:0000256" key="3">
    <source>
        <dbReference type="ARBA" id="ARBA00023237"/>
    </source>
</evidence>
<keyword evidence="3" id="KW-0998">Cell outer membrane</keyword>
<keyword evidence="6" id="KW-0675">Receptor</keyword>
<dbReference type="InterPro" id="IPR000531">
    <property type="entry name" value="Beta-barrel_TonB"/>
</dbReference>
<accession>A0ABX1TY29</accession>
<feature type="region of interest" description="Disordered" evidence="4">
    <location>
        <begin position="146"/>
        <end position="174"/>
    </location>
</feature>
<feature type="compositionally biased region" description="Basic residues" evidence="4">
    <location>
        <begin position="99"/>
        <end position="109"/>
    </location>
</feature>
<dbReference type="Proteomes" id="UP000749010">
    <property type="component" value="Unassembled WGS sequence"/>
</dbReference>
<proteinExistence type="predicted"/>
<dbReference type="SUPFAM" id="SSF56935">
    <property type="entry name" value="Porins"/>
    <property type="match status" value="1"/>
</dbReference>
<organism evidence="6 7">
    <name type="scientific">Candidatus Accumulibacter phosphatis</name>
    <dbReference type="NCBI Taxonomy" id="327160"/>
    <lineage>
        <taxon>Bacteria</taxon>
        <taxon>Pseudomonadati</taxon>
        <taxon>Pseudomonadota</taxon>
        <taxon>Betaproteobacteria</taxon>
        <taxon>Candidatus Accumulibacter</taxon>
    </lineage>
</organism>
<keyword evidence="7" id="KW-1185">Reference proteome</keyword>
<evidence type="ECO:0000259" key="5">
    <source>
        <dbReference type="Pfam" id="PF00593"/>
    </source>
</evidence>
<evidence type="ECO:0000313" key="6">
    <source>
        <dbReference type="EMBL" id="NMQ27969.1"/>
    </source>
</evidence>
<name>A0ABX1TY29_9PROT</name>
<reference evidence="6 7" key="1">
    <citation type="submission" date="2019-03" db="EMBL/GenBank/DDBJ databases">
        <title>Metabolic reconstructions from genomes of highly enriched 'Candidatus Accumulibacter' and 'Candidatus Competibacter' bioreactor populations.</title>
        <authorList>
            <person name="Annavajhala M.K."/>
            <person name="Welles L."/>
            <person name="Abbas B."/>
            <person name="Sorokin D."/>
            <person name="Park H."/>
            <person name="Van Loosdrecht M."/>
            <person name="Chandran K."/>
        </authorList>
    </citation>
    <scope>NUCLEOTIDE SEQUENCE [LARGE SCALE GENOMIC DNA]</scope>
    <source>
        <strain evidence="6 7">SBR_S</strain>
    </source>
</reference>
<evidence type="ECO:0000256" key="1">
    <source>
        <dbReference type="ARBA" id="ARBA00004442"/>
    </source>
</evidence>
<keyword evidence="2" id="KW-0472">Membrane</keyword>
<evidence type="ECO:0000256" key="2">
    <source>
        <dbReference type="ARBA" id="ARBA00023136"/>
    </source>
</evidence>
<dbReference type="EMBL" id="SPMY01000025">
    <property type="protein sequence ID" value="NMQ27969.1"/>
    <property type="molecule type" value="Genomic_DNA"/>
</dbReference>
<dbReference type="Pfam" id="PF00593">
    <property type="entry name" value="TonB_dep_Rec_b-barrel"/>
    <property type="match status" value="1"/>
</dbReference>
<comment type="subcellular location">
    <subcellularLocation>
        <location evidence="1">Cell outer membrane</location>
    </subcellularLocation>
</comment>
<comment type="caution">
    <text evidence="6">The sequence shown here is derived from an EMBL/GenBank/DDBJ whole genome shotgun (WGS) entry which is preliminary data.</text>
</comment>
<sequence length="174" mass="19564">MGRHFARRLSTNCIFPPSAFFSGGNPDLQPEQAKNTEVGANWERGNHRASLVLYNNVVTDLIEFRPPTYAPVNVSKALLRGATLTYDGRFSEWGGGRCRRFPRSEKRGRRAEQGQSTGPPLHTTDEQLHQPNAWQLGFARRVATGRQSLRRPGQHQSSRWLRSGQPVCRLSPAT</sequence>
<protein>
    <submittedName>
        <fullName evidence="6">TonB-dependent receptor</fullName>
    </submittedName>
</protein>
<evidence type="ECO:0000313" key="7">
    <source>
        <dbReference type="Proteomes" id="UP000749010"/>
    </source>
</evidence>
<feature type="region of interest" description="Disordered" evidence="4">
    <location>
        <begin position="99"/>
        <end position="127"/>
    </location>
</feature>
<gene>
    <name evidence="6" type="ORF">E4Q23_09475</name>
</gene>
<dbReference type="InterPro" id="IPR036942">
    <property type="entry name" value="Beta-barrel_TonB_sf"/>
</dbReference>
<dbReference type="Gene3D" id="2.40.170.20">
    <property type="entry name" value="TonB-dependent receptor, beta-barrel domain"/>
    <property type="match status" value="1"/>
</dbReference>
<evidence type="ECO:0000256" key="4">
    <source>
        <dbReference type="SAM" id="MobiDB-lite"/>
    </source>
</evidence>